<keyword evidence="3" id="KW-0964">Secreted</keyword>
<reference evidence="8 9" key="1">
    <citation type="journal article" date="2022" name="Nat. Genet.">
        <title>Improved pea reference genome and pan-genome highlight genomic features and evolutionary characteristics.</title>
        <authorList>
            <person name="Yang T."/>
            <person name="Liu R."/>
            <person name="Luo Y."/>
            <person name="Hu S."/>
            <person name="Wang D."/>
            <person name="Wang C."/>
            <person name="Pandey M.K."/>
            <person name="Ge S."/>
            <person name="Xu Q."/>
            <person name="Li N."/>
            <person name="Li G."/>
            <person name="Huang Y."/>
            <person name="Saxena R.K."/>
            <person name="Ji Y."/>
            <person name="Li M."/>
            <person name="Yan X."/>
            <person name="He Y."/>
            <person name="Liu Y."/>
            <person name="Wang X."/>
            <person name="Xiang C."/>
            <person name="Varshney R.K."/>
            <person name="Ding H."/>
            <person name="Gao S."/>
            <person name="Zong X."/>
        </authorList>
    </citation>
    <scope>NUCLEOTIDE SEQUENCE [LARGE SCALE GENOMIC DNA]</scope>
    <source>
        <strain evidence="8 9">cv. Zhongwan 6</strain>
    </source>
</reference>
<dbReference type="PANTHER" id="PTHR45650">
    <property type="entry name" value="GDSL-LIKE LIPASE/ACYLHYDROLASE-RELATED"/>
    <property type="match status" value="1"/>
</dbReference>
<evidence type="ECO:0000256" key="3">
    <source>
        <dbReference type="ARBA" id="ARBA00022525"/>
    </source>
</evidence>
<comment type="similarity">
    <text evidence="2">Belongs to the 'GDSL' lipolytic enzyme family.</text>
</comment>
<keyword evidence="6" id="KW-0442">Lipid degradation</keyword>
<evidence type="ECO:0000256" key="4">
    <source>
        <dbReference type="ARBA" id="ARBA00022729"/>
    </source>
</evidence>
<proteinExistence type="inferred from homology"/>
<gene>
    <name evidence="8" type="ORF">KIW84_043130</name>
</gene>
<dbReference type="InterPro" id="IPR036514">
    <property type="entry name" value="SGNH_hydro_sf"/>
</dbReference>
<comment type="caution">
    <text evidence="8">The sequence shown here is derived from an EMBL/GenBank/DDBJ whole genome shotgun (WGS) entry which is preliminary data.</text>
</comment>
<dbReference type="Gramene" id="Psat04G0313000-T2">
    <property type="protein sequence ID" value="KAI5418786.1"/>
    <property type="gene ID" value="KIW84_043130"/>
</dbReference>
<dbReference type="Proteomes" id="UP001058974">
    <property type="component" value="Chromosome 4"/>
</dbReference>
<accession>A0A9D4XHI4</accession>
<evidence type="ECO:0000256" key="6">
    <source>
        <dbReference type="ARBA" id="ARBA00022963"/>
    </source>
</evidence>
<keyword evidence="4" id="KW-0732">Signal</keyword>
<comment type="subcellular location">
    <subcellularLocation>
        <location evidence="1">Secreted</location>
    </subcellularLocation>
</comment>
<dbReference type="AlphaFoldDB" id="A0A9D4XHI4"/>
<evidence type="ECO:0000256" key="1">
    <source>
        <dbReference type="ARBA" id="ARBA00004613"/>
    </source>
</evidence>
<keyword evidence="5" id="KW-0378">Hydrolase</keyword>
<sequence length="131" mass="15018">MSHDANKFSGTEMTSFNGKTNSIITNNYASVFFFLLYTMSMLDINVANEIVPTLYIFGDSTFDVGTNNYLNSKTKANSPYYGIDFHNSFPTGRYSNGLNIADQIDDWVIRKVHHHFWIWRTFNTVSNTTLC</sequence>
<name>A0A9D4XHI4_PEA</name>
<evidence type="ECO:0000313" key="9">
    <source>
        <dbReference type="Proteomes" id="UP001058974"/>
    </source>
</evidence>
<evidence type="ECO:0000256" key="5">
    <source>
        <dbReference type="ARBA" id="ARBA00022801"/>
    </source>
</evidence>
<organism evidence="8 9">
    <name type="scientific">Pisum sativum</name>
    <name type="common">Garden pea</name>
    <name type="synonym">Lathyrus oleraceus</name>
    <dbReference type="NCBI Taxonomy" id="3888"/>
    <lineage>
        <taxon>Eukaryota</taxon>
        <taxon>Viridiplantae</taxon>
        <taxon>Streptophyta</taxon>
        <taxon>Embryophyta</taxon>
        <taxon>Tracheophyta</taxon>
        <taxon>Spermatophyta</taxon>
        <taxon>Magnoliopsida</taxon>
        <taxon>eudicotyledons</taxon>
        <taxon>Gunneridae</taxon>
        <taxon>Pentapetalae</taxon>
        <taxon>rosids</taxon>
        <taxon>fabids</taxon>
        <taxon>Fabales</taxon>
        <taxon>Fabaceae</taxon>
        <taxon>Papilionoideae</taxon>
        <taxon>50 kb inversion clade</taxon>
        <taxon>NPAAA clade</taxon>
        <taxon>Hologalegina</taxon>
        <taxon>IRL clade</taxon>
        <taxon>Fabeae</taxon>
        <taxon>Lathyrus</taxon>
    </lineage>
</organism>
<evidence type="ECO:0000256" key="2">
    <source>
        <dbReference type="ARBA" id="ARBA00008668"/>
    </source>
</evidence>
<evidence type="ECO:0000256" key="7">
    <source>
        <dbReference type="ARBA" id="ARBA00023098"/>
    </source>
</evidence>
<dbReference type="EMBL" id="JAMSHJ010000004">
    <property type="protein sequence ID" value="KAI5418786.1"/>
    <property type="molecule type" value="Genomic_DNA"/>
</dbReference>
<evidence type="ECO:0000313" key="8">
    <source>
        <dbReference type="EMBL" id="KAI5418786.1"/>
    </source>
</evidence>
<keyword evidence="9" id="KW-1185">Reference proteome</keyword>
<protein>
    <recommendedName>
        <fullName evidence="10">GDSL esterase/lipase</fullName>
    </recommendedName>
</protein>
<dbReference type="Gene3D" id="3.40.50.1110">
    <property type="entry name" value="SGNH hydrolase"/>
    <property type="match status" value="1"/>
</dbReference>
<dbReference type="GO" id="GO:0005576">
    <property type="term" value="C:extracellular region"/>
    <property type="evidence" value="ECO:0007669"/>
    <property type="project" value="UniProtKB-SubCell"/>
</dbReference>
<dbReference type="PANTHER" id="PTHR45650:SF14">
    <property type="entry name" value="GDSL ESTERASE_LIPASE 7-LIKE"/>
    <property type="match status" value="1"/>
</dbReference>
<keyword evidence="7" id="KW-0443">Lipid metabolism</keyword>
<dbReference type="InterPro" id="IPR051238">
    <property type="entry name" value="GDSL_esterase/lipase"/>
</dbReference>
<dbReference type="GO" id="GO:0016787">
    <property type="term" value="F:hydrolase activity"/>
    <property type="evidence" value="ECO:0007669"/>
    <property type="project" value="UniProtKB-KW"/>
</dbReference>
<dbReference type="GO" id="GO:0016042">
    <property type="term" value="P:lipid catabolic process"/>
    <property type="evidence" value="ECO:0007669"/>
    <property type="project" value="UniProtKB-KW"/>
</dbReference>
<evidence type="ECO:0008006" key="10">
    <source>
        <dbReference type="Google" id="ProtNLM"/>
    </source>
</evidence>